<dbReference type="CDD" id="cd02870">
    <property type="entry name" value="PseudoU_synth_RsuA_like"/>
    <property type="match status" value="1"/>
</dbReference>
<dbReference type="GO" id="GO:0120159">
    <property type="term" value="F:rRNA pseudouridine synthase activity"/>
    <property type="evidence" value="ECO:0007669"/>
    <property type="project" value="UniProtKB-ARBA"/>
</dbReference>
<dbReference type="InterPro" id="IPR050343">
    <property type="entry name" value="RsuA_PseudoU_synthase"/>
</dbReference>
<keyword evidence="2 4" id="KW-0694">RNA-binding</keyword>
<dbReference type="InterPro" id="IPR006145">
    <property type="entry name" value="PsdUridine_synth_RsuA/RluA"/>
</dbReference>
<dbReference type="SUPFAM" id="SSF55174">
    <property type="entry name" value="Alpha-L RNA-binding motif"/>
    <property type="match status" value="1"/>
</dbReference>
<dbReference type="FunFam" id="3.30.70.580:FF:000005">
    <property type="entry name" value="Pseudouridine synthase"/>
    <property type="match status" value="1"/>
</dbReference>
<dbReference type="SUPFAM" id="SSF55120">
    <property type="entry name" value="Pseudouridine synthase"/>
    <property type="match status" value="1"/>
</dbReference>
<dbReference type="AlphaFoldDB" id="A0AAU8ICY5"/>
<dbReference type="InterPro" id="IPR018496">
    <property type="entry name" value="PsdUridine_synth_RsuA/RluB_CS"/>
</dbReference>
<feature type="domain" description="RNA-binding S4" evidence="6">
    <location>
        <begin position="2"/>
        <end position="59"/>
    </location>
</feature>
<dbReference type="Gene3D" id="3.10.290.10">
    <property type="entry name" value="RNA-binding S4 domain"/>
    <property type="match status" value="1"/>
</dbReference>
<evidence type="ECO:0000256" key="4">
    <source>
        <dbReference type="PROSITE-ProRule" id="PRU00182"/>
    </source>
</evidence>
<dbReference type="FunFam" id="3.10.290.10:FF:000003">
    <property type="entry name" value="Pseudouridine synthase"/>
    <property type="match status" value="1"/>
</dbReference>
<evidence type="ECO:0000256" key="5">
    <source>
        <dbReference type="RuleBase" id="RU003887"/>
    </source>
</evidence>
<dbReference type="InterPro" id="IPR002942">
    <property type="entry name" value="S4_RNA-bd"/>
</dbReference>
<accession>A0AAU8ICY5</accession>
<name>A0AAU8ICY5_9BACL</name>
<organism evidence="7">
    <name type="scientific">Sporolactobacillus sp. Y61</name>
    <dbReference type="NCBI Taxonomy" id="3160863"/>
    <lineage>
        <taxon>Bacteria</taxon>
        <taxon>Bacillati</taxon>
        <taxon>Bacillota</taxon>
        <taxon>Bacilli</taxon>
        <taxon>Bacillales</taxon>
        <taxon>Sporolactobacillaceae</taxon>
        <taxon>Sporolactobacillus</taxon>
    </lineage>
</organism>
<dbReference type="InterPro" id="IPR020094">
    <property type="entry name" value="TruA/RsuA/RluB/E/F_N"/>
</dbReference>
<comment type="similarity">
    <text evidence="1 5">Belongs to the pseudouridine synthase RsuA family.</text>
</comment>
<dbReference type="GO" id="GO:0005829">
    <property type="term" value="C:cytosol"/>
    <property type="evidence" value="ECO:0007669"/>
    <property type="project" value="UniProtKB-ARBA"/>
</dbReference>
<evidence type="ECO:0000256" key="1">
    <source>
        <dbReference type="ARBA" id="ARBA00008348"/>
    </source>
</evidence>
<dbReference type="EC" id="5.4.99.-" evidence="5"/>
<evidence type="ECO:0000256" key="3">
    <source>
        <dbReference type="ARBA" id="ARBA00023235"/>
    </source>
</evidence>
<dbReference type="Pfam" id="PF01479">
    <property type="entry name" value="S4"/>
    <property type="match status" value="1"/>
</dbReference>
<dbReference type="EMBL" id="CP159510">
    <property type="protein sequence ID" value="XCJ16328.1"/>
    <property type="molecule type" value="Genomic_DNA"/>
</dbReference>
<dbReference type="SMART" id="SM00363">
    <property type="entry name" value="S4"/>
    <property type="match status" value="1"/>
</dbReference>
<reference evidence="7" key="1">
    <citation type="submission" date="2024-06" db="EMBL/GenBank/DDBJ databases">
        <authorList>
            <person name="Fan A."/>
            <person name="Zhang F.Y."/>
            <person name="Zhang L."/>
        </authorList>
    </citation>
    <scope>NUCLEOTIDE SEQUENCE</scope>
    <source>
        <strain evidence="7">Y61</strain>
    </source>
</reference>
<sequence>MERLQKIIAQAGIASRRKAERLIQSGRVQVNGKRVTVLGTKVTEKDKIAVDGVPVQKEILVYFLLYKPAGVISSVKDDRNRTTVVDFFQQVPQRIFPVGRLDYDTSGAILMTNDGKLANRLMHPKFEIDKTYIATVHPVPEASQLRKLSSGIRLDDGMTAPAKVQLVESDYLKKTAMVRLTIHEGRNRQVRRMFAALDIHVRKLKRERYGFLSLAGLHPGDARSLKPHEVKTLYHMTHLDNGHDDR</sequence>
<dbReference type="PROSITE" id="PS50889">
    <property type="entry name" value="S4"/>
    <property type="match status" value="1"/>
</dbReference>
<dbReference type="GO" id="GO:0003723">
    <property type="term" value="F:RNA binding"/>
    <property type="evidence" value="ECO:0007669"/>
    <property type="project" value="UniProtKB-KW"/>
</dbReference>
<dbReference type="Gene3D" id="3.30.70.580">
    <property type="entry name" value="Pseudouridine synthase I, catalytic domain, N-terminal subdomain"/>
    <property type="match status" value="1"/>
</dbReference>
<dbReference type="PROSITE" id="PS01149">
    <property type="entry name" value="PSI_RSU"/>
    <property type="match status" value="1"/>
</dbReference>
<protein>
    <recommendedName>
        <fullName evidence="5">Pseudouridine synthase</fullName>
        <ecNumber evidence="5">5.4.99.-</ecNumber>
    </recommendedName>
</protein>
<dbReference type="CDD" id="cd00165">
    <property type="entry name" value="S4"/>
    <property type="match status" value="1"/>
</dbReference>
<dbReference type="InterPro" id="IPR036986">
    <property type="entry name" value="S4_RNA-bd_sf"/>
</dbReference>
<dbReference type="InterPro" id="IPR042092">
    <property type="entry name" value="PsdUridine_s_RsuA/RluB/E/F_cat"/>
</dbReference>
<evidence type="ECO:0000256" key="2">
    <source>
        <dbReference type="ARBA" id="ARBA00022884"/>
    </source>
</evidence>
<dbReference type="InterPro" id="IPR020103">
    <property type="entry name" value="PsdUridine_synth_cat_dom_sf"/>
</dbReference>
<evidence type="ECO:0000259" key="6">
    <source>
        <dbReference type="SMART" id="SM00363"/>
    </source>
</evidence>
<dbReference type="Gene3D" id="3.30.70.1560">
    <property type="entry name" value="Alpha-L RNA-binding motif"/>
    <property type="match status" value="1"/>
</dbReference>
<dbReference type="PANTHER" id="PTHR47683:SF2">
    <property type="entry name" value="RNA-BINDING S4 DOMAIN-CONTAINING PROTEIN"/>
    <property type="match status" value="1"/>
</dbReference>
<gene>
    <name evidence="7" type="ORF">ABNN70_11685</name>
</gene>
<dbReference type="PANTHER" id="PTHR47683">
    <property type="entry name" value="PSEUDOURIDINE SYNTHASE FAMILY PROTEIN-RELATED"/>
    <property type="match status" value="1"/>
</dbReference>
<dbReference type="RefSeq" id="WP_353947886.1">
    <property type="nucleotide sequence ID" value="NZ_CP159510.1"/>
</dbReference>
<proteinExistence type="inferred from homology"/>
<keyword evidence="3 5" id="KW-0413">Isomerase</keyword>
<dbReference type="FunFam" id="3.30.70.1560:FF:000001">
    <property type="entry name" value="Pseudouridine synthase"/>
    <property type="match status" value="1"/>
</dbReference>
<dbReference type="Pfam" id="PF00849">
    <property type="entry name" value="PseudoU_synth_2"/>
    <property type="match status" value="1"/>
</dbReference>
<evidence type="ECO:0000313" key="7">
    <source>
        <dbReference type="EMBL" id="XCJ16328.1"/>
    </source>
</evidence>
<dbReference type="GO" id="GO:0000455">
    <property type="term" value="P:enzyme-directed rRNA pseudouridine synthesis"/>
    <property type="evidence" value="ECO:0007669"/>
    <property type="project" value="UniProtKB-ARBA"/>
</dbReference>
<dbReference type="NCBIfam" id="TIGR00093">
    <property type="entry name" value="pseudouridine synthase"/>
    <property type="match status" value="1"/>
</dbReference>
<dbReference type="InterPro" id="IPR000748">
    <property type="entry name" value="PsdUridine_synth_RsuA/RluB/E/F"/>
</dbReference>